<evidence type="ECO:0000256" key="5">
    <source>
        <dbReference type="ARBA" id="ARBA00022692"/>
    </source>
</evidence>
<feature type="transmembrane region" description="Helical" evidence="9">
    <location>
        <begin position="39"/>
        <end position="58"/>
    </location>
</feature>
<evidence type="ECO:0000256" key="9">
    <source>
        <dbReference type="SAM" id="Phobius"/>
    </source>
</evidence>
<keyword evidence="6 9" id="KW-1133">Transmembrane helix</keyword>
<dbReference type="OrthoDB" id="9793589at2"/>
<sequence>MCRRLSLSSELFLIIVFLSAFLAPLFSRILRMPVPVGELIFGILIGNFFVGIQVPEILNFLSDFGFLLLMFLAGLELDFNLIEKADKKQNAVYISYVLLIFLSAFVFGILLGIGTAPAIILSLISLGLMVATLKDMSVLEEPFAKKVLLIGVFGEIISLLALTLMEKLLHFHGFVSLIKELGVIFVFFFSFFLGFYLTRLLVWWYPEIVNRLTYEEDPSALGIRLSLFLMFTSSIFAKLAGIESVLGAFMAGVVFSYFIREKKDLEEKLSSIGYGFLIPIFFIKTGMGMEVAGLNLAILFKVFIFLAFMLFVRLIPSFVLLLAGFSLKDSFTAGLLLSYPFTLMVAGIEIARRGGALDEETALALFLTAAFSSLVFPWSAKIILSRR</sequence>
<comment type="similarity">
    <text evidence="2">Belongs to the monovalent cation:proton antiporter 2 (CPA2) transporter (TC 2.A.37) family.</text>
</comment>
<organism evidence="11 12">
    <name type="scientific">Aquifex aeolicus (strain VF5)</name>
    <dbReference type="NCBI Taxonomy" id="224324"/>
    <lineage>
        <taxon>Bacteria</taxon>
        <taxon>Pseudomonadati</taxon>
        <taxon>Aquificota</taxon>
        <taxon>Aquificia</taxon>
        <taxon>Aquificales</taxon>
        <taxon>Aquificaceae</taxon>
        <taxon>Aquifex</taxon>
    </lineage>
</organism>
<dbReference type="GO" id="GO:1902600">
    <property type="term" value="P:proton transmembrane transport"/>
    <property type="evidence" value="ECO:0007669"/>
    <property type="project" value="InterPro"/>
</dbReference>
<dbReference type="GO" id="GO:0016020">
    <property type="term" value="C:membrane"/>
    <property type="evidence" value="ECO:0007669"/>
    <property type="project" value="UniProtKB-SubCell"/>
</dbReference>
<evidence type="ECO:0000256" key="4">
    <source>
        <dbReference type="ARBA" id="ARBA00022449"/>
    </source>
</evidence>
<feature type="transmembrane region" description="Helical" evidence="9">
    <location>
        <begin position="94"/>
        <end position="127"/>
    </location>
</feature>
<dbReference type="EMBL" id="AE000657">
    <property type="protein sequence ID" value="AAC06696.1"/>
    <property type="molecule type" value="Genomic_DNA"/>
</dbReference>
<feature type="transmembrane region" description="Helical" evidence="9">
    <location>
        <begin position="147"/>
        <end position="169"/>
    </location>
</feature>
<keyword evidence="12" id="KW-1185">Reference proteome</keyword>
<dbReference type="GO" id="GO:0008324">
    <property type="term" value="F:monoatomic cation transmembrane transporter activity"/>
    <property type="evidence" value="ECO:0007669"/>
    <property type="project" value="InterPro"/>
</dbReference>
<feature type="transmembrane region" description="Helical" evidence="9">
    <location>
        <begin position="330"/>
        <end position="351"/>
    </location>
</feature>
<feature type="domain" description="Cation/H+ exchanger transmembrane" evidence="10">
    <location>
        <begin position="18"/>
        <end position="384"/>
    </location>
</feature>
<feature type="transmembrane region" description="Helical" evidence="9">
    <location>
        <begin position="271"/>
        <end position="292"/>
    </location>
</feature>
<evidence type="ECO:0000313" key="12">
    <source>
        <dbReference type="Proteomes" id="UP000000798"/>
    </source>
</evidence>
<dbReference type="AlphaFoldDB" id="O66731"/>
<feature type="transmembrane region" description="Helical" evidence="9">
    <location>
        <begin position="64"/>
        <end position="82"/>
    </location>
</feature>
<dbReference type="InParanoid" id="O66731"/>
<dbReference type="STRING" id="224324.aq_415"/>
<feature type="transmembrane region" description="Helical" evidence="9">
    <location>
        <begin position="181"/>
        <end position="205"/>
    </location>
</feature>
<gene>
    <name evidence="11" type="primary">napA1</name>
    <name evidence="11" type="ordered locus">aq_415</name>
</gene>
<evidence type="ECO:0000256" key="7">
    <source>
        <dbReference type="ARBA" id="ARBA00023065"/>
    </source>
</evidence>
<evidence type="ECO:0000256" key="3">
    <source>
        <dbReference type="ARBA" id="ARBA00022448"/>
    </source>
</evidence>
<dbReference type="EnsemblBacteria" id="AAC06696">
    <property type="protein sequence ID" value="AAC06696"/>
    <property type="gene ID" value="aq_415"/>
</dbReference>
<keyword evidence="7" id="KW-0406">Ion transport</keyword>
<evidence type="ECO:0000259" key="10">
    <source>
        <dbReference type="Pfam" id="PF00999"/>
    </source>
</evidence>
<name>O66731_AQUAE</name>
<feature type="transmembrane region" description="Helical" evidence="9">
    <location>
        <begin position="235"/>
        <end position="259"/>
    </location>
</feature>
<dbReference type="InterPro" id="IPR038770">
    <property type="entry name" value="Na+/solute_symporter_sf"/>
</dbReference>
<protein>
    <submittedName>
        <fullName evidence="11">NA(+)/H(+) antiporter</fullName>
    </submittedName>
</protein>
<dbReference type="PANTHER" id="PTHR43562">
    <property type="entry name" value="NAPA-TYPE SODIUM/HYDROGEN ANTIPORTER"/>
    <property type="match status" value="1"/>
</dbReference>
<evidence type="ECO:0000256" key="6">
    <source>
        <dbReference type="ARBA" id="ARBA00022989"/>
    </source>
</evidence>
<feature type="transmembrane region" description="Helical" evidence="9">
    <location>
        <begin position="363"/>
        <end position="384"/>
    </location>
</feature>
<dbReference type="Gene3D" id="1.20.1530.20">
    <property type="match status" value="1"/>
</dbReference>
<dbReference type="PIR" id="G70337">
    <property type="entry name" value="G70337"/>
</dbReference>
<dbReference type="HOGENOM" id="CLU_005126_7_1_0"/>
<dbReference type="Proteomes" id="UP000000798">
    <property type="component" value="Chromosome"/>
</dbReference>
<feature type="transmembrane region" description="Helical" evidence="9">
    <location>
        <begin position="6"/>
        <end position="27"/>
    </location>
</feature>
<dbReference type="PANTHER" id="PTHR43562:SF1">
    <property type="entry name" value="NA(+)_H(+) ANTIPORTER YJBQ-RELATED"/>
    <property type="match status" value="1"/>
</dbReference>
<dbReference type="InterPro" id="IPR006153">
    <property type="entry name" value="Cation/H_exchanger_TM"/>
</dbReference>
<reference evidence="11 12" key="1">
    <citation type="journal article" date="1998" name="Nature">
        <title>The complete genome of the hyperthermophilic bacterium Aquifex aeolicus.</title>
        <authorList>
            <person name="Deckert G."/>
            <person name="Warren P.V."/>
            <person name="Gaasterland T."/>
            <person name="Young W.G."/>
            <person name="Lenox A.L."/>
            <person name="Graham D.E."/>
            <person name="Overbeek R."/>
            <person name="Snead M.A."/>
            <person name="Keller M."/>
            <person name="Aujay M."/>
            <person name="Huber R."/>
            <person name="Feldman R.A."/>
            <person name="Short J.M."/>
            <person name="Olson G.J."/>
            <person name="Swanson R.V."/>
        </authorList>
    </citation>
    <scope>NUCLEOTIDE SEQUENCE [LARGE SCALE GENOMIC DNA]</scope>
    <source>
        <strain evidence="11 12">VF5</strain>
    </source>
</reference>
<comment type="subcellular location">
    <subcellularLocation>
        <location evidence="1">Membrane</location>
        <topology evidence="1">Multi-pass membrane protein</topology>
    </subcellularLocation>
</comment>
<evidence type="ECO:0000256" key="2">
    <source>
        <dbReference type="ARBA" id="ARBA00005551"/>
    </source>
</evidence>
<dbReference type="eggNOG" id="COG0475">
    <property type="taxonomic scope" value="Bacteria"/>
</dbReference>
<dbReference type="NCBIfam" id="TIGR00932">
    <property type="entry name" value="2a37"/>
    <property type="match status" value="1"/>
</dbReference>
<dbReference type="KEGG" id="aae:aq_415"/>
<dbReference type="GO" id="GO:0015297">
    <property type="term" value="F:antiporter activity"/>
    <property type="evidence" value="ECO:0007669"/>
    <property type="project" value="UniProtKB-KW"/>
</dbReference>
<proteinExistence type="inferred from homology"/>
<keyword evidence="4" id="KW-0050">Antiport</keyword>
<feature type="transmembrane region" description="Helical" evidence="9">
    <location>
        <begin position="298"/>
        <end position="323"/>
    </location>
</feature>
<keyword evidence="5 9" id="KW-0812">Transmembrane</keyword>
<keyword evidence="8 9" id="KW-0472">Membrane</keyword>
<evidence type="ECO:0000313" key="11">
    <source>
        <dbReference type="EMBL" id="AAC06696.1"/>
    </source>
</evidence>
<dbReference type="Pfam" id="PF00999">
    <property type="entry name" value="Na_H_Exchanger"/>
    <property type="match status" value="1"/>
</dbReference>
<keyword evidence="3" id="KW-0813">Transport</keyword>
<accession>O66731</accession>
<evidence type="ECO:0000256" key="8">
    <source>
        <dbReference type="ARBA" id="ARBA00023136"/>
    </source>
</evidence>
<dbReference type="InterPro" id="IPR004771">
    <property type="entry name" value="K/H_exchanger"/>
</dbReference>
<evidence type="ECO:0000256" key="1">
    <source>
        <dbReference type="ARBA" id="ARBA00004141"/>
    </source>
</evidence>